<feature type="transmembrane region" description="Helical" evidence="4">
    <location>
        <begin position="343"/>
        <end position="366"/>
    </location>
</feature>
<evidence type="ECO:0000313" key="6">
    <source>
        <dbReference type="EMBL" id="API59791.1"/>
    </source>
</evidence>
<protein>
    <recommendedName>
        <fullName evidence="5">Major facilitator superfamily (MFS) profile domain-containing protein</fullName>
    </recommendedName>
</protein>
<keyword evidence="7" id="KW-1185">Reference proteome</keyword>
<evidence type="ECO:0000256" key="1">
    <source>
        <dbReference type="ARBA" id="ARBA00022692"/>
    </source>
</evidence>
<dbReference type="Proteomes" id="UP000182063">
    <property type="component" value="Chromosome"/>
</dbReference>
<dbReference type="STRING" id="1921510.BSL82_11085"/>
<feature type="transmembrane region" description="Helical" evidence="4">
    <location>
        <begin position="222"/>
        <end position="243"/>
    </location>
</feature>
<dbReference type="GO" id="GO:0022857">
    <property type="term" value="F:transmembrane transporter activity"/>
    <property type="evidence" value="ECO:0007669"/>
    <property type="project" value="InterPro"/>
</dbReference>
<dbReference type="Gene3D" id="1.20.1250.20">
    <property type="entry name" value="MFS general substrate transporter like domains"/>
    <property type="match status" value="1"/>
</dbReference>
<dbReference type="PANTHER" id="PTHR11360">
    <property type="entry name" value="MONOCARBOXYLATE TRANSPORTER"/>
    <property type="match status" value="1"/>
</dbReference>
<dbReference type="KEGG" id="sphj:BSL82_11085"/>
<organism evidence="6 7">
    <name type="scientific">Tardibacter chloracetimidivorans</name>
    <dbReference type="NCBI Taxonomy" id="1921510"/>
    <lineage>
        <taxon>Bacteria</taxon>
        <taxon>Pseudomonadati</taxon>
        <taxon>Pseudomonadota</taxon>
        <taxon>Alphaproteobacteria</taxon>
        <taxon>Sphingomonadales</taxon>
        <taxon>Sphingomonadaceae</taxon>
        <taxon>Tardibacter</taxon>
    </lineage>
</organism>
<gene>
    <name evidence="6" type="ORF">BSL82_11085</name>
</gene>
<evidence type="ECO:0000256" key="2">
    <source>
        <dbReference type="ARBA" id="ARBA00022989"/>
    </source>
</evidence>
<keyword evidence="1 4" id="KW-0812">Transmembrane</keyword>
<dbReference type="EMBL" id="CP018221">
    <property type="protein sequence ID" value="API59791.1"/>
    <property type="molecule type" value="Genomic_DNA"/>
</dbReference>
<sequence>MTGMKTFRRDPAATAFAAAFALLPSSAAVMFYSQGFFLGPVTAEFGWTRSEFMGTVTIALIALAVLYPLVGRLGDRFGARRVLVPGILLFGLGMMSLSLVGNSLALYTALTVLVGMAGVVQSPLLYSMVVAHRAPLHSRGKLIAICTTGVPLGNMAVPPLVVWLIAEFGWRGARVGLGLAILFCALPVALLFMGDARRRITSASEATRSAALSVISRRPGTLLVSAIFLSGMALNGFLVSLVPMVTDRGLPASDAAGILIVAAIAGVFGRIGAGWLLDRVQKPQIGILWYVTGTIGIGLSIYPGSPLILIVGSACLGLALGAETELGAYYTSRFYDRKHFGEVLGLLSCCYTIGGALGGQIFSFFFDQFGDYVLGSKLNQPLENRWSH</sequence>
<proteinExistence type="predicted"/>
<feature type="transmembrane region" description="Helical" evidence="4">
    <location>
        <begin position="255"/>
        <end position="273"/>
    </location>
</feature>
<dbReference type="PROSITE" id="PS50850">
    <property type="entry name" value="MFS"/>
    <property type="match status" value="1"/>
</dbReference>
<feature type="transmembrane region" description="Helical" evidence="4">
    <location>
        <begin position="172"/>
        <end position="192"/>
    </location>
</feature>
<dbReference type="OrthoDB" id="9796632at2"/>
<name>A0A1L3ZVX5_9SPHN</name>
<dbReference type="InterPro" id="IPR020846">
    <property type="entry name" value="MFS_dom"/>
</dbReference>
<dbReference type="InterPro" id="IPR050327">
    <property type="entry name" value="Proton-linked_MCT"/>
</dbReference>
<dbReference type="InterPro" id="IPR011701">
    <property type="entry name" value="MFS"/>
</dbReference>
<evidence type="ECO:0000256" key="3">
    <source>
        <dbReference type="ARBA" id="ARBA00023136"/>
    </source>
</evidence>
<dbReference type="Pfam" id="PF07690">
    <property type="entry name" value="MFS_1"/>
    <property type="match status" value="1"/>
</dbReference>
<feature type="transmembrane region" description="Helical" evidence="4">
    <location>
        <begin position="308"/>
        <end position="331"/>
    </location>
</feature>
<feature type="transmembrane region" description="Helical" evidence="4">
    <location>
        <begin position="142"/>
        <end position="166"/>
    </location>
</feature>
<keyword evidence="2 4" id="KW-1133">Transmembrane helix</keyword>
<dbReference type="AlphaFoldDB" id="A0A1L3ZVX5"/>
<evidence type="ECO:0000256" key="4">
    <source>
        <dbReference type="SAM" id="Phobius"/>
    </source>
</evidence>
<dbReference type="RefSeq" id="WP_072597581.1">
    <property type="nucleotide sequence ID" value="NZ_CP018221.1"/>
</dbReference>
<feature type="transmembrane region" description="Helical" evidence="4">
    <location>
        <begin position="285"/>
        <end position="302"/>
    </location>
</feature>
<reference evidence="7" key="1">
    <citation type="submission" date="2016-11" db="EMBL/GenBank/DDBJ databases">
        <title>Complete Genome Sequence of alachlor-degrading Sphingomonas sp. strain JJ-A5.</title>
        <authorList>
            <person name="Lee H."/>
            <person name="Ka J.-O."/>
        </authorList>
    </citation>
    <scope>NUCLEOTIDE SEQUENCE [LARGE SCALE GENOMIC DNA]</scope>
    <source>
        <strain evidence="7">JJ-A5</strain>
    </source>
</reference>
<evidence type="ECO:0000259" key="5">
    <source>
        <dbReference type="PROSITE" id="PS50850"/>
    </source>
</evidence>
<evidence type="ECO:0000313" key="7">
    <source>
        <dbReference type="Proteomes" id="UP000182063"/>
    </source>
</evidence>
<dbReference type="PANTHER" id="PTHR11360:SF284">
    <property type="entry name" value="EG:103B4.3 PROTEIN-RELATED"/>
    <property type="match status" value="1"/>
</dbReference>
<keyword evidence="3 4" id="KW-0472">Membrane</keyword>
<feature type="domain" description="Major facilitator superfamily (MFS) profile" evidence="5">
    <location>
        <begin position="14"/>
        <end position="388"/>
    </location>
</feature>
<feature type="transmembrane region" description="Helical" evidence="4">
    <location>
        <begin position="52"/>
        <end position="70"/>
    </location>
</feature>
<feature type="transmembrane region" description="Helical" evidence="4">
    <location>
        <begin position="82"/>
        <end position="100"/>
    </location>
</feature>
<dbReference type="InterPro" id="IPR036259">
    <property type="entry name" value="MFS_trans_sf"/>
</dbReference>
<accession>A0A1L3ZVX5</accession>
<dbReference type="SUPFAM" id="SSF103473">
    <property type="entry name" value="MFS general substrate transporter"/>
    <property type="match status" value="1"/>
</dbReference>
<feature type="transmembrane region" description="Helical" evidence="4">
    <location>
        <begin position="106"/>
        <end position="130"/>
    </location>
</feature>